<evidence type="ECO:0000259" key="2">
    <source>
        <dbReference type="Pfam" id="PF02517"/>
    </source>
</evidence>
<dbReference type="GeneID" id="93710471"/>
<feature type="transmembrane region" description="Helical" evidence="1">
    <location>
        <begin position="191"/>
        <end position="214"/>
    </location>
</feature>
<reference evidence="3 4" key="1">
    <citation type="submission" date="2016-10" db="EMBL/GenBank/DDBJ databases">
        <authorList>
            <person name="Varghese N."/>
            <person name="Submissions S."/>
        </authorList>
    </citation>
    <scope>NUCLEOTIDE SEQUENCE [LARGE SCALE GENOMIC DNA]</scope>
    <source>
        <strain evidence="3 4">DSM 13796</strain>
    </source>
</reference>
<dbReference type="InterPro" id="IPR003675">
    <property type="entry name" value="Rce1/LyrA-like_dom"/>
</dbReference>
<keyword evidence="1" id="KW-0812">Transmembrane</keyword>
<protein>
    <recommendedName>
        <fullName evidence="2">CAAX prenyl protease 2/Lysostaphin resistance protein A-like domain-containing protein</fullName>
    </recommendedName>
</protein>
<feature type="domain" description="CAAX prenyl protease 2/Lysostaphin resistance protein A-like" evidence="2">
    <location>
        <begin position="103"/>
        <end position="201"/>
    </location>
</feature>
<dbReference type="Pfam" id="PF02517">
    <property type="entry name" value="Rce1-like"/>
    <property type="match status" value="1"/>
</dbReference>
<evidence type="ECO:0000256" key="1">
    <source>
        <dbReference type="SAM" id="Phobius"/>
    </source>
</evidence>
<dbReference type="EMBL" id="FOXX01000003">
    <property type="protein sequence ID" value="SFQ50827.1"/>
    <property type="molecule type" value="Genomic_DNA"/>
</dbReference>
<feature type="transmembrane region" description="Helical" evidence="1">
    <location>
        <begin position="102"/>
        <end position="118"/>
    </location>
</feature>
<feature type="transmembrane region" description="Helical" evidence="1">
    <location>
        <begin position="168"/>
        <end position="184"/>
    </location>
</feature>
<dbReference type="RefSeq" id="WP_061805024.1">
    <property type="nucleotide sequence ID" value="NZ_FOXX01000003.1"/>
</dbReference>
<organism evidence="3 4">
    <name type="scientific">Priestia endophytica DSM 13796</name>
    <dbReference type="NCBI Taxonomy" id="1121089"/>
    <lineage>
        <taxon>Bacteria</taxon>
        <taxon>Bacillati</taxon>
        <taxon>Bacillota</taxon>
        <taxon>Bacilli</taxon>
        <taxon>Bacillales</taxon>
        <taxon>Bacillaceae</taxon>
        <taxon>Priestia</taxon>
    </lineage>
</organism>
<feature type="transmembrane region" description="Helical" evidence="1">
    <location>
        <begin position="138"/>
        <end position="162"/>
    </location>
</feature>
<feature type="transmembrane region" description="Helical" evidence="1">
    <location>
        <begin position="12"/>
        <end position="31"/>
    </location>
</feature>
<keyword evidence="4" id="KW-1185">Reference proteome</keyword>
<gene>
    <name evidence="3" type="ORF">SAMN02745910_01781</name>
</gene>
<name>A0A1I5Z3W9_9BACI</name>
<evidence type="ECO:0000313" key="3">
    <source>
        <dbReference type="EMBL" id="SFQ50827.1"/>
    </source>
</evidence>
<accession>A0A1I5Z3W9</accession>
<comment type="caution">
    <text evidence="3">The sequence shown here is derived from an EMBL/GenBank/DDBJ whole genome shotgun (WGS) entry which is preliminary data.</text>
</comment>
<evidence type="ECO:0000313" key="4">
    <source>
        <dbReference type="Proteomes" id="UP000182762"/>
    </source>
</evidence>
<dbReference type="Proteomes" id="UP000182762">
    <property type="component" value="Unassembled WGS sequence"/>
</dbReference>
<feature type="transmembrane region" description="Helical" evidence="1">
    <location>
        <begin position="78"/>
        <end position="96"/>
    </location>
</feature>
<keyword evidence="1" id="KW-0472">Membrane</keyword>
<feature type="transmembrane region" description="Helical" evidence="1">
    <location>
        <begin position="37"/>
        <end position="58"/>
    </location>
</feature>
<keyword evidence="1" id="KW-1133">Transmembrane helix</keyword>
<sequence length="218" mass="25514">MILEISKKKRILILLSPINVILLGFITATGFSKLIDGWAWTPLAIVYWSSLGFCIVYFKENKHIKDWLKKPKISIFPIFLSLLLGMFPLSILIMNYKLFDSILLIVLWILFALINPWFEELYWRGVLLDAAVDWFPKWMSVLYTTIFFVLSHPLMWGVFSIASTSYHLYIYLTVMGIVWSLTYFKTKSLRWVILSHFIVDVGNLTVLTFLNIYVPPIM</sequence>
<proteinExistence type="predicted"/>